<dbReference type="EMBL" id="JARBDR010000342">
    <property type="protein sequence ID" value="KAJ8313579.1"/>
    <property type="molecule type" value="Genomic_DNA"/>
</dbReference>
<evidence type="ECO:0000313" key="7">
    <source>
        <dbReference type="Proteomes" id="UP001217089"/>
    </source>
</evidence>
<dbReference type="PROSITE" id="PS51233">
    <property type="entry name" value="VWFD"/>
    <property type="match status" value="1"/>
</dbReference>
<dbReference type="PANTHER" id="PTHR11339:SF393">
    <property type="entry name" value="VWFD DOMAIN-CONTAINING PROTEIN"/>
    <property type="match status" value="1"/>
</dbReference>
<evidence type="ECO:0000259" key="4">
    <source>
        <dbReference type="PROSITE" id="PS50022"/>
    </source>
</evidence>
<keyword evidence="1" id="KW-1015">Disulfide bond</keyword>
<gene>
    <name evidence="6" type="ORF">KUTeg_008140</name>
</gene>
<feature type="region of interest" description="Disordered" evidence="3">
    <location>
        <begin position="138"/>
        <end position="355"/>
    </location>
</feature>
<sequence length="481" mass="47594">MNVLITCTNSKWICDTKECPAVCSAYGDSHYHTFDGKSYDFQGDCSYVLAQSTDDNAHPFQITTENVPCGSSGVTCAKSIEFSIGNPGKPVNVDSGSPFNVTEVGDFVIVKTPSGITLTWDKGTRVYIKLSTEHKGKSALVGPDIGLTGQPTAGPNPSGTGNPTPGPNAGGTGLPTAGPNAGGTGQPTAGPNAGGTGLPTAGPNAGGTGLPTAGPNAGGVGLPTAGPNAGGTGLPTAGPNAGGTGLPTAGPNAGGTGLPTAGPNAGGTGLPTAGPNAGGTGLPTAGPNAGGTGLPTAGPNAGGTGLPTAGPNAGGTAQPTAGPNAGETGMPTPGSQHQCNHGWTQPMNVDSPYEGEGDLETLAELQSQPYPTNGPHPNQATTGSVMMTTLSIGDQVCDKEVGMYDPQMISSDQLTASTSTGAANDADKARINGTSAWVSRYNDDTQYIQVDLRHSVKVAGVEVQGNPNQPQWDLMKTEKNI</sequence>
<dbReference type="Pfam" id="PF00754">
    <property type="entry name" value="F5_F8_type_C"/>
    <property type="match status" value="1"/>
</dbReference>
<protein>
    <recommendedName>
        <fullName evidence="8">VWFD domain-containing protein</fullName>
    </recommendedName>
</protein>
<organism evidence="6 7">
    <name type="scientific">Tegillarca granosa</name>
    <name type="common">Malaysian cockle</name>
    <name type="synonym">Anadara granosa</name>
    <dbReference type="NCBI Taxonomy" id="220873"/>
    <lineage>
        <taxon>Eukaryota</taxon>
        <taxon>Metazoa</taxon>
        <taxon>Spiralia</taxon>
        <taxon>Lophotrochozoa</taxon>
        <taxon>Mollusca</taxon>
        <taxon>Bivalvia</taxon>
        <taxon>Autobranchia</taxon>
        <taxon>Pteriomorphia</taxon>
        <taxon>Arcoida</taxon>
        <taxon>Arcoidea</taxon>
        <taxon>Arcidae</taxon>
        <taxon>Tegillarca</taxon>
    </lineage>
</organism>
<dbReference type="SMART" id="SM00216">
    <property type="entry name" value="VWD"/>
    <property type="match status" value="1"/>
</dbReference>
<name>A0ABQ9F898_TEGGR</name>
<feature type="domain" description="F5/8 type C" evidence="4">
    <location>
        <begin position="397"/>
        <end position="481"/>
    </location>
</feature>
<proteinExistence type="predicted"/>
<evidence type="ECO:0000256" key="3">
    <source>
        <dbReference type="SAM" id="MobiDB-lite"/>
    </source>
</evidence>
<dbReference type="InterPro" id="IPR050780">
    <property type="entry name" value="Mucin_vWF_Thrombospondin_sf"/>
</dbReference>
<feature type="compositionally biased region" description="Low complexity" evidence="3">
    <location>
        <begin position="151"/>
        <end position="163"/>
    </location>
</feature>
<keyword evidence="7" id="KW-1185">Reference proteome</keyword>
<dbReference type="Proteomes" id="UP001217089">
    <property type="component" value="Unassembled WGS sequence"/>
</dbReference>
<dbReference type="PROSITE" id="PS50022">
    <property type="entry name" value="FA58C_3"/>
    <property type="match status" value="1"/>
</dbReference>
<evidence type="ECO:0000256" key="1">
    <source>
        <dbReference type="ARBA" id="ARBA00023157"/>
    </source>
</evidence>
<evidence type="ECO:0008006" key="8">
    <source>
        <dbReference type="Google" id="ProtNLM"/>
    </source>
</evidence>
<dbReference type="InterPro" id="IPR000421">
    <property type="entry name" value="FA58C"/>
</dbReference>
<feature type="domain" description="VWFD" evidence="5">
    <location>
        <begin position="21"/>
        <end position="206"/>
    </location>
</feature>
<dbReference type="PROSITE" id="PS01285">
    <property type="entry name" value="FA58C_1"/>
    <property type="match status" value="1"/>
</dbReference>
<dbReference type="SUPFAM" id="SSF49785">
    <property type="entry name" value="Galactose-binding domain-like"/>
    <property type="match status" value="1"/>
</dbReference>
<evidence type="ECO:0000256" key="2">
    <source>
        <dbReference type="ARBA" id="ARBA00023180"/>
    </source>
</evidence>
<dbReference type="InterPro" id="IPR008979">
    <property type="entry name" value="Galactose-bd-like_sf"/>
</dbReference>
<keyword evidence="2" id="KW-0325">Glycoprotein</keyword>
<evidence type="ECO:0000259" key="5">
    <source>
        <dbReference type="PROSITE" id="PS51233"/>
    </source>
</evidence>
<reference evidence="6 7" key="1">
    <citation type="submission" date="2022-12" db="EMBL/GenBank/DDBJ databases">
        <title>Chromosome-level genome of Tegillarca granosa.</title>
        <authorList>
            <person name="Kim J."/>
        </authorList>
    </citation>
    <scope>NUCLEOTIDE SEQUENCE [LARGE SCALE GENOMIC DNA]</scope>
    <source>
        <strain evidence="6">Teg-2019</strain>
        <tissue evidence="6">Adductor muscle</tissue>
    </source>
</reference>
<feature type="compositionally biased region" description="Polar residues" evidence="3">
    <location>
        <begin position="333"/>
        <end position="348"/>
    </location>
</feature>
<accession>A0ABQ9F898</accession>
<comment type="caution">
    <text evidence="6">The sequence shown here is derived from an EMBL/GenBank/DDBJ whole genome shotgun (WGS) entry which is preliminary data.</text>
</comment>
<evidence type="ECO:0000313" key="6">
    <source>
        <dbReference type="EMBL" id="KAJ8313579.1"/>
    </source>
</evidence>
<dbReference type="PANTHER" id="PTHR11339">
    <property type="entry name" value="EXTRACELLULAR MATRIX GLYCOPROTEIN RELATED"/>
    <property type="match status" value="1"/>
</dbReference>
<dbReference type="InterPro" id="IPR001846">
    <property type="entry name" value="VWF_type-D"/>
</dbReference>
<dbReference type="Pfam" id="PF00094">
    <property type="entry name" value="VWD"/>
    <property type="match status" value="1"/>
</dbReference>
<dbReference type="Gene3D" id="2.60.120.260">
    <property type="entry name" value="Galactose-binding domain-like"/>
    <property type="match status" value="1"/>
</dbReference>